<evidence type="ECO:0000259" key="8">
    <source>
        <dbReference type="Pfam" id="PF01850"/>
    </source>
</evidence>
<keyword evidence="5" id="KW-0378">Hydrolase</keyword>
<evidence type="ECO:0000256" key="7">
    <source>
        <dbReference type="ARBA" id="ARBA00038093"/>
    </source>
</evidence>
<evidence type="ECO:0000256" key="5">
    <source>
        <dbReference type="ARBA" id="ARBA00022801"/>
    </source>
</evidence>
<evidence type="ECO:0000313" key="9">
    <source>
        <dbReference type="EMBL" id="MCI0184427.1"/>
    </source>
</evidence>
<evidence type="ECO:0000313" key="10">
    <source>
        <dbReference type="Proteomes" id="UP001139263"/>
    </source>
</evidence>
<dbReference type="Gene3D" id="3.40.50.1010">
    <property type="entry name" value="5'-nuclease"/>
    <property type="match status" value="1"/>
</dbReference>
<keyword evidence="6" id="KW-0460">Magnesium</keyword>
<dbReference type="Pfam" id="PF01850">
    <property type="entry name" value="PIN"/>
    <property type="match status" value="1"/>
</dbReference>
<dbReference type="InterPro" id="IPR002716">
    <property type="entry name" value="PIN_dom"/>
</dbReference>
<dbReference type="PANTHER" id="PTHR33653">
    <property type="entry name" value="RIBONUCLEASE VAPC2"/>
    <property type="match status" value="1"/>
</dbReference>
<evidence type="ECO:0000256" key="2">
    <source>
        <dbReference type="ARBA" id="ARBA00022649"/>
    </source>
</evidence>
<dbReference type="GO" id="GO:0016787">
    <property type="term" value="F:hydrolase activity"/>
    <property type="evidence" value="ECO:0007669"/>
    <property type="project" value="UniProtKB-KW"/>
</dbReference>
<comment type="similarity">
    <text evidence="7">Belongs to the PINc/VapC protein family.</text>
</comment>
<keyword evidence="4" id="KW-0479">Metal-binding</keyword>
<evidence type="ECO:0000256" key="1">
    <source>
        <dbReference type="ARBA" id="ARBA00001946"/>
    </source>
</evidence>
<dbReference type="EMBL" id="JALBUF010000013">
    <property type="protein sequence ID" value="MCI0184427.1"/>
    <property type="molecule type" value="Genomic_DNA"/>
</dbReference>
<dbReference type="InterPro" id="IPR050556">
    <property type="entry name" value="Type_II_TA_system_RNase"/>
</dbReference>
<reference evidence="9" key="1">
    <citation type="submission" date="2022-03" db="EMBL/GenBank/DDBJ databases">
        <title>Draft Genome Sequence of Firmicute Strain S0AB, a Heterotrophic Iron/Sulfur-Oxidizing Extreme Acidophile.</title>
        <authorList>
            <person name="Vergara E."/>
            <person name="Pakostova E."/>
            <person name="Johnson D.B."/>
            <person name="Holmes D.S."/>
        </authorList>
    </citation>
    <scope>NUCLEOTIDE SEQUENCE</scope>
    <source>
        <strain evidence="9">S0AB</strain>
    </source>
</reference>
<keyword evidence="10" id="KW-1185">Reference proteome</keyword>
<keyword evidence="2" id="KW-1277">Toxin-antitoxin system</keyword>
<keyword evidence="3" id="KW-0540">Nuclease</keyword>
<dbReference type="InterPro" id="IPR029060">
    <property type="entry name" value="PIN-like_dom_sf"/>
</dbReference>
<dbReference type="GO" id="GO:0046872">
    <property type="term" value="F:metal ion binding"/>
    <property type="evidence" value="ECO:0007669"/>
    <property type="project" value="UniProtKB-KW"/>
</dbReference>
<dbReference type="SUPFAM" id="SSF88723">
    <property type="entry name" value="PIN domain-like"/>
    <property type="match status" value="1"/>
</dbReference>
<dbReference type="PANTHER" id="PTHR33653:SF1">
    <property type="entry name" value="RIBONUCLEASE VAPC2"/>
    <property type="match status" value="1"/>
</dbReference>
<dbReference type="RefSeq" id="WP_241716092.1">
    <property type="nucleotide sequence ID" value="NZ_JALBUF010000013.1"/>
</dbReference>
<evidence type="ECO:0000256" key="6">
    <source>
        <dbReference type="ARBA" id="ARBA00022842"/>
    </source>
</evidence>
<comment type="cofactor">
    <cofactor evidence="1">
        <name>Mg(2+)</name>
        <dbReference type="ChEBI" id="CHEBI:18420"/>
    </cofactor>
</comment>
<proteinExistence type="inferred from homology"/>
<organism evidence="9 10">
    <name type="scientific">Sulfoacidibacillus ferrooxidans</name>
    <dbReference type="NCBI Taxonomy" id="2005001"/>
    <lineage>
        <taxon>Bacteria</taxon>
        <taxon>Bacillati</taxon>
        <taxon>Bacillota</taxon>
        <taxon>Bacilli</taxon>
        <taxon>Bacillales</taxon>
        <taxon>Alicyclobacillaceae</taxon>
        <taxon>Sulfoacidibacillus</taxon>
    </lineage>
</organism>
<name>A0A9X1VB27_9BACL</name>
<dbReference type="Proteomes" id="UP001139263">
    <property type="component" value="Unassembled WGS sequence"/>
</dbReference>
<dbReference type="AlphaFoldDB" id="A0A9X1VB27"/>
<sequence length="133" mass="14957">MNAIRGYLLDTNIAIAILANEPIVMEFVQQAVNDKMPLFFSVITECEVLSGMPSEPKLHGLRLFNERRCIDVTSTIARTAGDLRREQRDKGRKLKTPDALIIATAMDAQLGLVSRDADMQFIKNERDVLVVRL</sequence>
<evidence type="ECO:0000256" key="4">
    <source>
        <dbReference type="ARBA" id="ARBA00022723"/>
    </source>
</evidence>
<protein>
    <recommendedName>
        <fullName evidence="8">PIN domain-containing protein</fullName>
    </recommendedName>
</protein>
<dbReference type="GO" id="GO:0004518">
    <property type="term" value="F:nuclease activity"/>
    <property type="evidence" value="ECO:0007669"/>
    <property type="project" value="UniProtKB-KW"/>
</dbReference>
<accession>A0A9X1VB27</accession>
<feature type="domain" description="PIN" evidence="8">
    <location>
        <begin position="7"/>
        <end position="120"/>
    </location>
</feature>
<gene>
    <name evidence="9" type="ORF">MM817_02724</name>
</gene>
<comment type="caution">
    <text evidence="9">The sequence shown here is derived from an EMBL/GenBank/DDBJ whole genome shotgun (WGS) entry which is preliminary data.</text>
</comment>
<evidence type="ECO:0000256" key="3">
    <source>
        <dbReference type="ARBA" id="ARBA00022722"/>
    </source>
</evidence>